<dbReference type="Proteomes" id="UP001281147">
    <property type="component" value="Unassembled WGS sequence"/>
</dbReference>
<organism evidence="1 2">
    <name type="scientific">Vermiconidia calcicola</name>
    <dbReference type="NCBI Taxonomy" id="1690605"/>
    <lineage>
        <taxon>Eukaryota</taxon>
        <taxon>Fungi</taxon>
        <taxon>Dikarya</taxon>
        <taxon>Ascomycota</taxon>
        <taxon>Pezizomycotina</taxon>
        <taxon>Dothideomycetes</taxon>
        <taxon>Dothideomycetidae</taxon>
        <taxon>Mycosphaerellales</taxon>
        <taxon>Extremaceae</taxon>
        <taxon>Vermiconidia</taxon>
    </lineage>
</organism>
<name>A0ACC3NFW3_9PEZI</name>
<sequence>MAETQESSLKHVYFFLEEQAAVSPSDGFAGAGEASRYGTVTHAGLEEMQKADSAVTIEQVAASPSGDLPGAEYASTYGTSIPSGKPEMNPLAPAFWMRKKESASSVPALNAASSLVEIRKVEGKGCGLFAVASIPRGTMIISEAPLMKILNAGIHLTWGPYCRLSNQDKAAYDAMYGYQPPSIDFDSIARTSLVDPFDDTMDGGDVDKLVAEQIRVMSTFAINSFNLQPHHLGIYASISRLNHSCVPNVHSFINGPLGVNTIYATKDILPNEELTITYLGGRASYLPRSKRIPELHRKFGFICQCSACTDQTGASDGRRELLDYLAWGLNEYNDHSTATDACIPASHAAALSQAEDLIITLKQEGLDTIELTKAYRIASYAALKIKNYEYALQLAREESEVEKYCLGTDLRDLRRLGIATESWFKRIYETIEVWEGKEVAREYQELSKKEKQKKKARRYKKAKRVAAAASCAE</sequence>
<evidence type="ECO:0000313" key="2">
    <source>
        <dbReference type="Proteomes" id="UP001281147"/>
    </source>
</evidence>
<reference evidence="1" key="1">
    <citation type="submission" date="2023-07" db="EMBL/GenBank/DDBJ databases">
        <title>Black Yeasts Isolated from many extreme environments.</title>
        <authorList>
            <person name="Coleine C."/>
            <person name="Stajich J.E."/>
            <person name="Selbmann L."/>
        </authorList>
    </citation>
    <scope>NUCLEOTIDE SEQUENCE</scope>
    <source>
        <strain evidence="1">CCFEE 5714</strain>
    </source>
</reference>
<gene>
    <name evidence="1" type="ORF">LTR37_006649</name>
</gene>
<comment type="caution">
    <text evidence="1">The sequence shown here is derived from an EMBL/GenBank/DDBJ whole genome shotgun (WGS) entry which is preliminary data.</text>
</comment>
<dbReference type="EMBL" id="JAUTXU010000044">
    <property type="protein sequence ID" value="KAK3716204.1"/>
    <property type="molecule type" value="Genomic_DNA"/>
</dbReference>
<accession>A0ACC3NFW3</accession>
<keyword evidence="2" id="KW-1185">Reference proteome</keyword>
<protein>
    <submittedName>
        <fullName evidence="1">Uncharacterized protein</fullName>
    </submittedName>
</protein>
<evidence type="ECO:0000313" key="1">
    <source>
        <dbReference type="EMBL" id="KAK3716204.1"/>
    </source>
</evidence>
<proteinExistence type="predicted"/>